<dbReference type="AlphaFoldDB" id="A0A1E3Q7T7"/>
<accession>A0A1E3Q7T7</accession>
<dbReference type="PANTHER" id="PTHR11579:SF0">
    <property type="entry name" value="PROTEIN-L-ISOASPARTATE(D-ASPARTATE) O-METHYLTRANSFERASE"/>
    <property type="match status" value="1"/>
</dbReference>
<dbReference type="GO" id="GO:0004719">
    <property type="term" value="F:protein-L-isoaspartate (D-aspartate) O-methyltransferase activity"/>
    <property type="evidence" value="ECO:0007669"/>
    <property type="project" value="UniProtKB-EC"/>
</dbReference>
<evidence type="ECO:0000256" key="6">
    <source>
        <dbReference type="ARBA" id="ARBA00022679"/>
    </source>
</evidence>
<organism evidence="8 9">
    <name type="scientific">Lipomyces starkeyi NRRL Y-11557</name>
    <dbReference type="NCBI Taxonomy" id="675824"/>
    <lineage>
        <taxon>Eukaryota</taxon>
        <taxon>Fungi</taxon>
        <taxon>Dikarya</taxon>
        <taxon>Ascomycota</taxon>
        <taxon>Saccharomycotina</taxon>
        <taxon>Lipomycetes</taxon>
        <taxon>Lipomycetales</taxon>
        <taxon>Lipomycetaceae</taxon>
        <taxon>Lipomyces</taxon>
    </lineage>
</organism>
<dbReference type="Gene3D" id="3.40.50.150">
    <property type="entry name" value="Vaccinia Virus protein VP39"/>
    <property type="match status" value="1"/>
</dbReference>
<evidence type="ECO:0000256" key="1">
    <source>
        <dbReference type="ARBA" id="ARBA00004496"/>
    </source>
</evidence>
<protein>
    <recommendedName>
        <fullName evidence="3">protein-L-isoaspartate(D-aspartate) O-methyltransferase</fullName>
        <ecNumber evidence="3">2.1.1.77</ecNumber>
    </recommendedName>
</protein>
<dbReference type="SUPFAM" id="SSF53335">
    <property type="entry name" value="S-adenosyl-L-methionine-dependent methyltransferases"/>
    <property type="match status" value="1"/>
</dbReference>
<evidence type="ECO:0000313" key="8">
    <source>
        <dbReference type="EMBL" id="ODQ73765.1"/>
    </source>
</evidence>
<dbReference type="EMBL" id="KV454293">
    <property type="protein sequence ID" value="ODQ73765.1"/>
    <property type="molecule type" value="Genomic_DNA"/>
</dbReference>
<dbReference type="PANTHER" id="PTHR11579">
    <property type="entry name" value="PROTEIN-L-ISOASPARTATE O-METHYLTRANSFERASE"/>
    <property type="match status" value="1"/>
</dbReference>
<dbReference type="NCBIfam" id="TIGR00080">
    <property type="entry name" value="pimt"/>
    <property type="match status" value="1"/>
</dbReference>
<keyword evidence="6" id="KW-0808">Transferase</keyword>
<dbReference type="InterPro" id="IPR000682">
    <property type="entry name" value="PCMT"/>
</dbReference>
<dbReference type="InterPro" id="IPR029063">
    <property type="entry name" value="SAM-dependent_MTases_sf"/>
</dbReference>
<evidence type="ECO:0000313" key="9">
    <source>
        <dbReference type="Proteomes" id="UP000094385"/>
    </source>
</evidence>
<evidence type="ECO:0000256" key="2">
    <source>
        <dbReference type="ARBA" id="ARBA00005369"/>
    </source>
</evidence>
<comment type="subcellular location">
    <subcellularLocation>
        <location evidence="1">Cytoplasm</location>
    </subcellularLocation>
</comment>
<keyword evidence="7" id="KW-0949">S-adenosyl-L-methionine</keyword>
<name>A0A1E3Q7T7_LIPST</name>
<evidence type="ECO:0000256" key="3">
    <source>
        <dbReference type="ARBA" id="ARBA00011890"/>
    </source>
</evidence>
<dbReference type="EC" id="2.1.1.77" evidence="3"/>
<dbReference type="STRING" id="675824.A0A1E3Q7T7"/>
<dbReference type="GO" id="GO:0032259">
    <property type="term" value="P:methylation"/>
    <property type="evidence" value="ECO:0007669"/>
    <property type="project" value="UniProtKB-KW"/>
</dbReference>
<keyword evidence="9" id="KW-1185">Reference proteome</keyword>
<reference evidence="8 9" key="1">
    <citation type="journal article" date="2016" name="Proc. Natl. Acad. Sci. U.S.A.">
        <title>Comparative genomics of biotechnologically important yeasts.</title>
        <authorList>
            <person name="Riley R."/>
            <person name="Haridas S."/>
            <person name="Wolfe K.H."/>
            <person name="Lopes M.R."/>
            <person name="Hittinger C.T."/>
            <person name="Goeker M."/>
            <person name="Salamov A.A."/>
            <person name="Wisecaver J.H."/>
            <person name="Long T.M."/>
            <person name="Calvey C.H."/>
            <person name="Aerts A.L."/>
            <person name="Barry K.W."/>
            <person name="Choi C."/>
            <person name="Clum A."/>
            <person name="Coughlan A.Y."/>
            <person name="Deshpande S."/>
            <person name="Douglass A.P."/>
            <person name="Hanson S.J."/>
            <person name="Klenk H.-P."/>
            <person name="LaButti K.M."/>
            <person name="Lapidus A."/>
            <person name="Lindquist E.A."/>
            <person name="Lipzen A.M."/>
            <person name="Meier-Kolthoff J.P."/>
            <person name="Ohm R.A."/>
            <person name="Otillar R.P."/>
            <person name="Pangilinan J.L."/>
            <person name="Peng Y."/>
            <person name="Rokas A."/>
            <person name="Rosa C.A."/>
            <person name="Scheuner C."/>
            <person name="Sibirny A.A."/>
            <person name="Slot J.C."/>
            <person name="Stielow J.B."/>
            <person name="Sun H."/>
            <person name="Kurtzman C.P."/>
            <person name="Blackwell M."/>
            <person name="Grigoriev I.V."/>
            <person name="Jeffries T.W."/>
        </authorList>
    </citation>
    <scope>NUCLEOTIDE SEQUENCE [LARGE SCALE GENOMIC DNA]</scope>
    <source>
        <strain evidence="8 9">NRRL Y-11557</strain>
    </source>
</reference>
<dbReference type="Proteomes" id="UP000094385">
    <property type="component" value="Unassembled WGS sequence"/>
</dbReference>
<evidence type="ECO:0000256" key="5">
    <source>
        <dbReference type="ARBA" id="ARBA00022603"/>
    </source>
</evidence>
<keyword evidence="4" id="KW-0963">Cytoplasm</keyword>
<dbReference type="CDD" id="cd02440">
    <property type="entry name" value="AdoMet_MTases"/>
    <property type="match status" value="1"/>
</dbReference>
<evidence type="ECO:0000256" key="7">
    <source>
        <dbReference type="ARBA" id="ARBA00022691"/>
    </source>
</evidence>
<proteinExistence type="inferred from homology"/>
<evidence type="ECO:0000256" key="4">
    <source>
        <dbReference type="ARBA" id="ARBA00022490"/>
    </source>
</evidence>
<dbReference type="GO" id="GO:0005737">
    <property type="term" value="C:cytoplasm"/>
    <property type="evidence" value="ECO:0007669"/>
    <property type="project" value="UniProtKB-SubCell"/>
</dbReference>
<gene>
    <name evidence="8" type="ORF">LIPSTDRAFT_2986</name>
</gene>
<dbReference type="OrthoDB" id="73890at2759"/>
<sequence length="234" mass="25369">MAWRCSAPTNAGLIDNLTTANILSTPRIIAAMKATDRAHFSPRRPYDDAPQSLGFGATISAPHMHAHALESLAPMLRPGASVLDIGSGSGYLVAVFSKLVRPGGKVVGVEHIKELNEAAERRFVASEGSLAKELLQKGEVVFKTADGRRGCPGEKFDAIHVGASIPVVPEVLIDQLKSPGKMFIPVGDVNEDQYIYEYTKDAEGNLTRERLFGVSYVPLGDVEYYYARGRKLVE</sequence>
<keyword evidence="5" id="KW-0489">Methyltransferase</keyword>
<dbReference type="Pfam" id="PF01135">
    <property type="entry name" value="PCMT"/>
    <property type="match status" value="1"/>
</dbReference>
<comment type="similarity">
    <text evidence="2">Belongs to the methyltransferase superfamily. L-isoaspartyl/D-aspartyl protein methyltransferase family.</text>
</comment>